<organism evidence="4 5">
    <name type="scientific">Hathewaya limosa</name>
    <name type="common">Clostridium limosum</name>
    <dbReference type="NCBI Taxonomy" id="1536"/>
    <lineage>
        <taxon>Bacteria</taxon>
        <taxon>Bacillati</taxon>
        <taxon>Bacillota</taxon>
        <taxon>Clostridia</taxon>
        <taxon>Eubacteriales</taxon>
        <taxon>Clostridiaceae</taxon>
        <taxon>Hathewaya</taxon>
    </lineage>
</organism>
<reference evidence="4 5" key="1">
    <citation type="submission" date="2023-07" db="EMBL/GenBank/DDBJ databases">
        <title>Genomic Encyclopedia of Type Strains, Phase IV (KMG-IV): sequencing the most valuable type-strain genomes for metagenomic binning, comparative biology and taxonomic classification.</title>
        <authorList>
            <person name="Goeker M."/>
        </authorList>
    </citation>
    <scope>NUCLEOTIDE SEQUENCE [LARGE SCALE GENOMIC DNA]</scope>
    <source>
        <strain evidence="4 5">DSM 1400</strain>
    </source>
</reference>
<keyword evidence="2" id="KW-0732">Signal</keyword>
<dbReference type="Proteomes" id="UP001224418">
    <property type="component" value="Unassembled WGS sequence"/>
</dbReference>
<comment type="caution">
    <text evidence="4">The sequence shown here is derived from an EMBL/GenBank/DDBJ whole genome shotgun (WGS) entry which is preliminary data.</text>
</comment>
<evidence type="ECO:0000313" key="4">
    <source>
        <dbReference type="EMBL" id="MDQ0480905.1"/>
    </source>
</evidence>
<dbReference type="InterPro" id="IPR014258">
    <property type="entry name" value="CAP_domain_YkwD-like"/>
</dbReference>
<keyword evidence="5" id="KW-1185">Reference proteome</keyword>
<feature type="compositionally biased region" description="Basic and acidic residues" evidence="1">
    <location>
        <begin position="149"/>
        <end position="163"/>
    </location>
</feature>
<dbReference type="InterPro" id="IPR035940">
    <property type="entry name" value="CAP_sf"/>
</dbReference>
<feature type="compositionally biased region" description="Polar residues" evidence="1">
    <location>
        <begin position="127"/>
        <end position="148"/>
    </location>
</feature>
<evidence type="ECO:0000256" key="2">
    <source>
        <dbReference type="SAM" id="SignalP"/>
    </source>
</evidence>
<dbReference type="PANTHER" id="PTHR31157:SF1">
    <property type="entry name" value="SCP DOMAIN-CONTAINING PROTEIN"/>
    <property type="match status" value="1"/>
</dbReference>
<dbReference type="EMBL" id="JAUSWN010000033">
    <property type="protein sequence ID" value="MDQ0480905.1"/>
    <property type="molecule type" value="Genomic_DNA"/>
</dbReference>
<proteinExistence type="predicted"/>
<dbReference type="Gene3D" id="3.40.33.10">
    <property type="entry name" value="CAP"/>
    <property type="match status" value="1"/>
</dbReference>
<dbReference type="CDD" id="cd05379">
    <property type="entry name" value="CAP_bacterial"/>
    <property type="match status" value="1"/>
</dbReference>
<evidence type="ECO:0000256" key="1">
    <source>
        <dbReference type="SAM" id="MobiDB-lite"/>
    </source>
</evidence>
<feature type="region of interest" description="Disordered" evidence="1">
    <location>
        <begin position="122"/>
        <end position="180"/>
    </location>
</feature>
<name>A0ABU0JUX7_HATLI</name>
<protein>
    <submittedName>
        <fullName evidence="4">YkwD family protein</fullName>
    </submittedName>
</protein>
<gene>
    <name evidence="4" type="ORF">QOZ93_002655</name>
</gene>
<sequence>MNKMSKILGFAIAAAISLSTSVSVSATEVINSQKNYTYNCNNRVNLSCIKYLYANNICLNKYYFCTNQSYLYNLKLGCASNQPVATPSISKSKGNNANATEESIKESVNNCKTNTCNSSNTEIKPNVNINNNYTPDNIKTKNDNNVSKPNDKNNTLEDSKYNNENKNLNNNNSENATTGNFSNYQTEVLNLVNSERSKAGLKPLKANFDLNKLATLKSEDMMNNNYFSHNSPKYGSAFDMMNKFNISYNAAGENIAMGQPSPSEVMNSWMNSSGHRANILNSNFTDLGVGIAKDSNGRLYWTQMFIGK</sequence>
<dbReference type="RefSeq" id="WP_307357201.1">
    <property type="nucleotide sequence ID" value="NZ_BAAACJ010000028.1"/>
</dbReference>
<feature type="chain" id="PRO_5046588700" evidence="2">
    <location>
        <begin position="27"/>
        <end position="308"/>
    </location>
</feature>
<dbReference type="PANTHER" id="PTHR31157">
    <property type="entry name" value="SCP DOMAIN-CONTAINING PROTEIN"/>
    <property type="match status" value="1"/>
</dbReference>
<feature type="signal peptide" evidence="2">
    <location>
        <begin position="1"/>
        <end position="26"/>
    </location>
</feature>
<dbReference type="NCBIfam" id="TIGR02909">
    <property type="entry name" value="spore_YkwD"/>
    <property type="match status" value="1"/>
</dbReference>
<feature type="domain" description="SCP" evidence="3">
    <location>
        <begin position="189"/>
        <end position="305"/>
    </location>
</feature>
<dbReference type="SUPFAM" id="SSF55797">
    <property type="entry name" value="PR-1-like"/>
    <property type="match status" value="1"/>
</dbReference>
<evidence type="ECO:0000259" key="3">
    <source>
        <dbReference type="Pfam" id="PF00188"/>
    </source>
</evidence>
<dbReference type="InterPro" id="IPR014044">
    <property type="entry name" value="CAP_dom"/>
</dbReference>
<evidence type="ECO:0000313" key="5">
    <source>
        <dbReference type="Proteomes" id="UP001224418"/>
    </source>
</evidence>
<dbReference type="Pfam" id="PF00188">
    <property type="entry name" value="CAP"/>
    <property type="match status" value="1"/>
</dbReference>
<feature type="compositionally biased region" description="Low complexity" evidence="1">
    <location>
        <begin position="164"/>
        <end position="175"/>
    </location>
</feature>
<accession>A0ABU0JUX7</accession>